<protein>
    <submittedName>
        <fullName evidence="2">Uncharacterized protein</fullName>
    </submittedName>
</protein>
<comment type="caution">
    <text evidence="2">The sequence shown here is derived from an EMBL/GenBank/DDBJ whole genome shotgun (WGS) entry which is preliminary data.</text>
</comment>
<reference evidence="2 3" key="1">
    <citation type="submission" date="2024-05" db="EMBL/GenBank/DDBJ databases">
        <authorList>
            <person name="Wallberg A."/>
        </authorList>
    </citation>
    <scope>NUCLEOTIDE SEQUENCE [LARGE SCALE GENOMIC DNA]</scope>
</reference>
<proteinExistence type="predicted"/>
<keyword evidence="1" id="KW-0732">Signal</keyword>
<dbReference type="EMBL" id="CAXKWB010020312">
    <property type="protein sequence ID" value="CAL4122524.1"/>
    <property type="molecule type" value="Genomic_DNA"/>
</dbReference>
<dbReference type="SUPFAM" id="SSF49695">
    <property type="entry name" value="gamma-Crystallin-like"/>
    <property type="match status" value="1"/>
</dbReference>
<feature type="chain" id="PRO_5043651722" evidence="1">
    <location>
        <begin position="24"/>
        <end position="171"/>
    </location>
</feature>
<sequence length="171" mass="18977">SVMANLLNILLCASFLPSFVVDSCRSPEELPFAVCAQVFTDRNCSSEHWNVLIGEFIPRMYQWHRQHHSGNQFRPGNWIPIPYWNDQISSAVVKKDCHFIGYEHNNFGGRNVTYNSGIVADMKLDGHNDFISSMSCHCKKADVTGPMVTAAPADVTGPMVTAAPETTNTSV</sequence>
<feature type="non-terminal residue" evidence="2">
    <location>
        <position position="1"/>
    </location>
</feature>
<evidence type="ECO:0000313" key="2">
    <source>
        <dbReference type="EMBL" id="CAL4122524.1"/>
    </source>
</evidence>
<accession>A0AAV2RF23</accession>
<dbReference type="Proteomes" id="UP001497623">
    <property type="component" value="Unassembled WGS sequence"/>
</dbReference>
<dbReference type="InterPro" id="IPR011024">
    <property type="entry name" value="G_crystallin-like"/>
</dbReference>
<evidence type="ECO:0000313" key="3">
    <source>
        <dbReference type="Proteomes" id="UP001497623"/>
    </source>
</evidence>
<keyword evidence="3" id="KW-1185">Reference proteome</keyword>
<dbReference type="Gene3D" id="2.60.20.10">
    <property type="entry name" value="Crystallins"/>
    <property type="match status" value="1"/>
</dbReference>
<dbReference type="AlphaFoldDB" id="A0AAV2RF23"/>
<feature type="signal peptide" evidence="1">
    <location>
        <begin position="1"/>
        <end position="23"/>
    </location>
</feature>
<organism evidence="2 3">
    <name type="scientific">Meganyctiphanes norvegica</name>
    <name type="common">Northern krill</name>
    <name type="synonym">Thysanopoda norvegica</name>
    <dbReference type="NCBI Taxonomy" id="48144"/>
    <lineage>
        <taxon>Eukaryota</taxon>
        <taxon>Metazoa</taxon>
        <taxon>Ecdysozoa</taxon>
        <taxon>Arthropoda</taxon>
        <taxon>Crustacea</taxon>
        <taxon>Multicrustacea</taxon>
        <taxon>Malacostraca</taxon>
        <taxon>Eumalacostraca</taxon>
        <taxon>Eucarida</taxon>
        <taxon>Euphausiacea</taxon>
        <taxon>Euphausiidae</taxon>
        <taxon>Meganyctiphanes</taxon>
    </lineage>
</organism>
<gene>
    <name evidence="2" type="ORF">MNOR_LOCUS23246</name>
</gene>
<name>A0AAV2RF23_MEGNR</name>
<evidence type="ECO:0000256" key="1">
    <source>
        <dbReference type="SAM" id="SignalP"/>
    </source>
</evidence>